<dbReference type="RefSeq" id="WP_149939829.1">
    <property type="nucleotide sequence ID" value="NZ_JADMVQ010000008.1"/>
</dbReference>
<evidence type="ECO:0000313" key="2">
    <source>
        <dbReference type="Proteomes" id="UP000460135"/>
    </source>
</evidence>
<protein>
    <recommendedName>
        <fullName evidence="3">Glycosyltransferase family 2 protein</fullName>
    </recommendedName>
</protein>
<dbReference type="EMBL" id="VWLX01000018">
    <property type="protein sequence ID" value="KAA3801540.1"/>
    <property type="molecule type" value="Genomic_DNA"/>
</dbReference>
<sequence length="270" mass="32194">MLKDTITCLIFSCDKFSDLWDANLKLFRENWPERDFETFIVTDKPTEYTFSDVQIIAAGSDLEWSDRLKYALQYVKTDYVFVTLDDYFLIEKVDNNRMEHLVDLMVSGRYDYIRLFKKPTNATGEKLDGETKLYHIINEANYSVNLYSGFWSKKFFEFCVREPRTAWMFEVTLHESAVEYGANCLVSYEENYKILDVVRKGKILHKAVRYFKKHPGIYEGNREIQSLLYEIKLWCKTFVQEHIPKCLFNTFRSLYVKFGGQSFTYQRDNE</sequence>
<name>A0A6N3V703_BACOV</name>
<proteinExistence type="predicted"/>
<comment type="caution">
    <text evidence="1">The sequence shown here is derived from an EMBL/GenBank/DDBJ whole genome shotgun (WGS) entry which is preliminary data.</text>
</comment>
<dbReference type="Proteomes" id="UP000460135">
    <property type="component" value="Unassembled WGS sequence"/>
</dbReference>
<dbReference type="AlphaFoldDB" id="A0A6N3V703"/>
<gene>
    <name evidence="1" type="ORF">F3F51_20765</name>
</gene>
<organism evidence="1 2">
    <name type="scientific">Bacteroides ovatus</name>
    <dbReference type="NCBI Taxonomy" id="28116"/>
    <lineage>
        <taxon>Bacteria</taxon>
        <taxon>Pseudomonadati</taxon>
        <taxon>Bacteroidota</taxon>
        <taxon>Bacteroidia</taxon>
        <taxon>Bacteroidales</taxon>
        <taxon>Bacteroidaceae</taxon>
        <taxon>Bacteroides</taxon>
    </lineage>
</organism>
<reference evidence="1 2" key="1">
    <citation type="journal article" date="2019" name="Nat. Med.">
        <title>A library of human gut bacterial isolates paired with longitudinal multiomics data enables mechanistic microbiome research.</title>
        <authorList>
            <person name="Poyet M."/>
            <person name="Groussin M."/>
            <person name="Gibbons S.M."/>
            <person name="Avila-Pacheco J."/>
            <person name="Jiang X."/>
            <person name="Kearney S.M."/>
            <person name="Perrotta A.R."/>
            <person name="Berdy B."/>
            <person name="Zhao S."/>
            <person name="Lieberman T.D."/>
            <person name="Swanson P.K."/>
            <person name="Smith M."/>
            <person name="Roesemann S."/>
            <person name="Alexander J.E."/>
            <person name="Rich S.A."/>
            <person name="Livny J."/>
            <person name="Vlamakis H."/>
            <person name="Clish C."/>
            <person name="Bullock K."/>
            <person name="Deik A."/>
            <person name="Scott J."/>
            <person name="Pierce K.A."/>
            <person name="Xavier R.J."/>
            <person name="Alm E.J."/>
        </authorList>
    </citation>
    <scope>NUCLEOTIDE SEQUENCE [LARGE SCALE GENOMIC DNA]</scope>
    <source>
        <strain evidence="1 2">BIOML-A183</strain>
    </source>
</reference>
<evidence type="ECO:0000313" key="1">
    <source>
        <dbReference type="EMBL" id="KAA3801540.1"/>
    </source>
</evidence>
<evidence type="ECO:0008006" key="3">
    <source>
        <dbReference type="Google" id="ProtNLM"/>
    </source>
</evidence>
<accession>A0A6N3V703</accession>